<dbReference type="GO" id="GO:0008270">
    <property type="term" value="F:zinc ion binding"/>
    <property type="evidence" value="ECO:0007669"/>
    <property type="project" value="UniProtKB-KW"/>
</dbReference>
<keyword evidence="1" id="KW-0863">Zinc-finger</keyword>
<keyword evidence="1" id="KW-0862">Zinc</keyword>
<dbReference type="InterPro" id="IPR001841">
    <property type="entry name" value="Znf_RING"/>
</dbReference>
<sequence length="209" mass="22744">MRTWITSRSPPPAPAPARAPGPAAAAAPELERCPSVCGSEATAASAASTWDEVLDRYECGICAGVMVAPHVVDCAGIGHTFCGPCVAEWMGQARAEGCETTCPYCRQAITAALPVFLVDQDIHKAVKEAEECEEKDFWKKRLLEAKRRGLETLHEEDDEDQQSNNGRRRPSDGNKVVETVLMVATVLVGVFLLRRVGSMSLSRLVRCFR</sequence>
<feature type="transmembrane region" description="Helical" evidence="3">
    <location>
        <begin position="176"/>
        <end position="193"/>
    </location>
</feature>
<organism evidence="5">
    <name type="scientific">Heterosigma akashiwo</name>
    <name type="common">Chromophytic alga</name>
    <name type="synonym">Heterosigma carterae</name>
    <dbReference type="NCBI Taxonomy" id="2829"/>
    <lineage>
        <taxon>Eukaryota</taxon>
        <taxon>Sar</taxon>
        <taxon>Stramenopiles</taxon>
        <taxon>Ochrophyta</taxon>
        <taxon>Raphidophyceae</taxon>
        <taxon>Chattonellales</taxon>
        <taxon>Chattonellaceae</taxon>
        <taxon>Heterosigma</taxon>
    </lineage>
</organism>
<dbReference type="PANTHER" id="PTHR15898:SF13">
    <property type="entry name" value="BIFUNCTIONAL APOPTOSIS REGULATOR"/>
    <property type="match status" value="1"/>
</dbReference>
<evidence type="ECO:0000313" key="5">
    <source>
        <dbReference type="EMBL" id="CAE0642644.1"/>
    </source>
</evidence>
<evidence type="ECO:0000256" key="2">
    <source>
        <dbReference type="SAM" id="MobiDB-lite"/>
    </source>
</evidence>
<feature type="domain" description="RING-type" evidence="4">
    <location>
        <begin position="59"/>
        <end position="106"/>
    </location>
</feature>
<feature type="region of interest" description="Disordered" evidence="2">
    <location>
        <begin position="1"/>
        <end position="22"/>
    </location>
</feature>
<keyword evidence="3" id="KW-0472">Membrane</keyword>
<accession>A0A7S4DD54</accession>
<dbReference type="PANTHER" id="PTHR15898">
    <property type="entry name" value="BIFUNCTIONAL APOPTOSIS REGULATOR"/>
    <property type="match status" value="1"/>
</dbReference>
<dbReference type="SUPFAM" id="SSF57850">
    <property type="entry name" value="RING/U-box"/>
    <property type="match status" value="1"/>
</dbReference>
<protein>
    <recommendedName>
        <fullName evidence="4">RING-type domain-containing protein</fullName>
    </recommendedName>
</protein>
<keyword evidence="1" id="KW-0479">Metal-binding</keyword>
<feature type="region of interest" description="Disordered" evidence="2">
    <location>
        <begin position="153"/>
        <end position="172"/>
    </location>
</feature>
<proteinExistence type="predicted"/>
<evidence type="ECO:0000256" key="1">
    <source>
        <dbReference type="PROSITE-ProRule" id="PRU00175"/>
    </source>
</evidence>
<dbReference type="InterPro" id="IPR013083">
    <property type="entry name" value="Znf_RING/FYVE/PHD"/>
</dbReference>
<feature type="compositionally biased region" description="Pro residues" evidence="2">
    <location>
        <begin position="9"/>
        <end position="19"/>
    </location>
</feature>
<dbReference type="Gene3D" id="3.30.40.10">
    <property type="entry name" value="Zinc/RING finger domain, C3HC4 (zinc finger)"/>
    <property type="match status" value="1"/>
</dbReference>
<evidence type="ECO:0000259" key="4">
    <source>
        <dbReference type="PROSITE" id="PS50089"/>
    </source>
</evidence>
<dbReference type="EMBL" id="HBIU01048230">
    <property type="protein sequence ID" value="CAE0642644.1"/>
    <property type="molecule type" value="Transcribed_RNA"/>
</dbReference>
<dbReference type="GO" id="GO:0005634">
    <property type="term" value="C:nucleus"/>
    <property type="evidence" value="ECO:0007669"/>
    <property type="project" value="TreeGrafter"/>
</dbReference>
<evidence type="ECO:0000256" key="3">
    <source>
        <dbReference type="SAM" id="Phobius"/>
    </source>
</evidence>
<keyword evidence="3" id="KW-0812">Transmembrane</keyword>
<reference evidence="5" key="1">
    <citation type="submission" date="2021-01" db="EMBL/GenBank/DDBJ databases">
        <authorList>
            <person name="Corre E."/>
            <person name="Pelletier E."/>
            <person name="Niang G."/>
            <person name="Scheremetjew M."/>
            <person name="Finn R."/>
            <person name="Kale V."/>
            <person name="Holt S."/>
            <person name="Cochrane G."/>
            <person name="Meng A."/>
            <person name="Brown T."/>
            <person name="Cohen L."/>
        </authorList>
    </citation>
    <scope>NUCLEOTIDE SEQUENCE</scope>
    <source>
        <strain evidence="5">CCMP3107</strain>
    </source>
</reference>
<dbReference type="GO" id="GO:0061630">
    <property type="term" value="F:ubiquitin protein ligase activity"/>
    <property type="evidence" value="ECO:0007669"/>
    <property type="project" value="TreeGrafter"/>
</dbReference>
<dbReference type="PROSITE" id="PS50089">
    <property type="entry name" value="ZF_RING_2"/>
    <property type="match status" value="1"/>
</dbReference>
<gene>
    <name evidence="5" type="ORF">HAKA00212_LOCUS21501</name>
</gene>
<name>A0A7S4DD54_HETAK</name>
<keyword evidence="3" id="KW-1133">Transmembrane helix</keyword>
<dbReference type="AlphaFoldDB" id="A0A7S4DD54"/>
<dbReference type="GO" id="GO:0043161">
    <property type="term" value="P:proteasome-mediated ubiquitin-dependent protein catabolic process"/>
    <property type="evidence" value="ECO:0007669"/>
    <property type="project" value="TreeGrafter"/>
</dbReference>